<gene>
    <name evidence="2" type="ORF">TEHN7118_1454</name>
</gene>
<proteinExistence type="predicted"/>
<dbReference type="InterPro" id="IPR023772">
    <property type="entry name" value="DNA-bd_HTH_TetR-type_CS"/>
</dbReference>
<sequence>MKSKTDLRVIRTRKMILEAFMKLVSEKGYNNVTIQNIAEEAMINRATFYAHFKDKEDLYESIFDQSLNALTPLLDPAQVLQDNKIQLKKIKQILTQLHDVIYDNRDFFAILLSGNSLETFRKKLASITYEKYIDIFACLRITENDVEIPISFIIEFMSSIYISTLHWWIQNDNAMTSEELASLVIKLIGNGHLTVMGIEVEK</sequence>
<dbReference type="PANTHER" id="PTHR43479">
    <property type="entry name" value="ACREF/ENVCD OPERON REPRESSOR-RELATED"/>
    <property type="match status" value="1"/>
</dbReference>
<dbReference type="PANTHER" id="PTHR43479:SF7">
    <property type="entry name" value="TETR-FAMILY TRANSCRIPTIONAL REGULATOR"/>
    <property type="match status" value="1"/>
</dbReference>
<dbReference type="Proteomes" id="UP000236214">
    <property type="component" value="Unassembled WGS sequence"/>
</dbReference>
<dbReference type="InterPro" id="IPR009057">
    <property type="entry name" value="Homeodomain-like_sf"/>
</dbReference>
<keyword evidence="3" id="KW-1185">Reference proteome</keyword>
<dbReference type="Gene3D" id="1.10.357.10">
    <property type="entry name" value="Tetracycline Repressor, domain 2"/>
    <property type="match status" value="1"/>
</dbReference>
<protein>
    <submittedName>
        <fullName evidence="2">Putative TetR family transcriptional regulator</fullName>
    </submittedName>
</protein>
<keyword evidence="1" id="KW-0238">DNA-binding</keyword>
<dbReference type="Pfam" id="PF00440">
    <property type="entry name" value="TetR_N"/>
    <property type="match status" value="1"/>
</dbReference>
<organism evidence="2 3">
    <name type="scientific">Tetragenococcus halophilus subsp. halophilus</name>
    <dbReference type="NCBI Taxonomy" id="1513897"/>
    <lineage>
        <taxon>Bacteria</taxon>
        <taxon>Bacillati</taxon>
        <taxon>Bacillota</taxon>
        <taxon>Bacilli</taxon>
        <taxon>Lactobacillales</taxon>
        <taxon>Enterococcaceae</taxon>
        <taxon>Tetragenococcus</taxon>
    </lineage>
</organism>
<reference evidence="2 3" key="1">
    <citation type="submission" date="2016-05" db="EMBL/GenBank/DDBJ databases">
        <title>Whole genome sequencing of Tetragenococcus halophilus subsp. halophilus NISL 7118.</title>
        <authorList>
            <person name="Shiwa Y."/>
            <person name="Nishimura I."/>
            <person name="Yoshikawa H."/>
            <person name="Koyama Y."/>
            <person name="Oguma T."/>
        </authorList>
    </citation>
    <scope>NUCLEOTIDE SEQUENCE [LARGE SCALE GENOMIC DNA]</scope>
    <source>
        <strain evidence="2 3">NISL 7118</strain>
    </source>
</reference>
<dbReference type="PROSITE" id="PS01081">
    <property type="entry name" value="HTH_TETR_1"/>
    <property type="match status" value="1"/>
</dbReference>
<dbReference type="GO" id="GO:0003677">
    <property type="term" value="F:DNA binding"/>
    <property type="evidence" value="ECO:0007669"/>
    <property type="project" value="UniProtKB-UniRule"/>
</dbReference>
<dbReference type="AlphaFoldDB" id="A0A2H6E0A4"/>
<dbReference type="PROSITE" id="PS50977">
    <property type="entry name" value="HTH_TETR_2"/>
    <property type="match status" value="1"/>
</dbReference>
<evidence type="ECO:0000256" key="1">
    <source>
        <dbReference type="ARBA" id="ARBA00023125"/>
    </source>
</evidence>
<evidence type="ECO:0000313" key="3">
    <source>
        <dbReference type="Proteomes" id="UP000236214"/>
    </source>
</evidence>
<dbReference type="PRINTS" id="PR00455">
    <property type="entry name" value="HTHTETR"/>
</dbReference>
<dbReference type="SUPFAM" id="SSF46689">
    <property type="entry name" value="Homeodomain-like"/>
    <property type="match status" value="1"/>
</dbReference>
<accession>A0A2H6E0A4</accession>
<evidence type="ECO:0000313" key="2">
    <source>
        <dbReference type="EMBL" id="GBD68648.1"/>
    </source>
</evidence>
<name>A0A2H6E0A4_TETHA</name>
<comment type="caution">
    <text evidence="2">The sequence shown here is derived from an EMBL/GenBank/DDBJ whole genome shotgun (WGS) entry which is preliminary data.</text>
</comment>
<dbReference type="Pfam" id="PF14278">
    <property type="entry name" value="TetR_C_8"/>
    <property type="match status" value="1"/>
</dbReference>
<dbReference type="EMBL" id="BDEC01000059">
    <property type="protein sequence ID" value="GBD68648.1"/>
    <property type="molecule type" value="Genomic_DNA"/>
</dbReference>
<dbReference type="InterPro" id="IPR039532">
    <property type="entry name" value="TetR_C_Firmicutes"/>
</dbReference>
<dbReference type="InterPro" id="IPR001647">
    <property type="entry name" value="HTH_TetR"/>
</dbReference>
<dbReference type="RefSeq" id="WP_014125097.1">
    <property type="nucleotide sequence ID" value="NZ_BAABQP010000001.1"/>
</dbReference>
<dbReference type="InterPro" id="IPR050624">
    <property type="entry name" value="HTH-type_Tx_Regulator"/>
</dbReference>